<evidence type="ECO:0008006" key="4">
    <source>
        <dbReference type="Google" id="ProtNLM"/>
    </source>
</evidence>
<name>A0A2W2BMY8_9BACT</name>
<dbReference type="Proteomes" id="UP000248745">
    <property type="component" value="Unassembled WGS sequence"/>
</dbReference>
<gene>
    <name evidence="2" type="ORF">DN068_01110</name>
</gene>
<evidence type="ECO:0000313" key="3">
    <source>
        <dbReference type="Proteomes" id="UP000248745"/>
    </source>
</evidence>
<dbReference type="RefSeq" id="WP_110997032.1">
    <property type="nucleotide sequence ID" value="NZ_QKTW01000002.1"/>
</dbReference>
<reference evidence="2 3" key="1">
    <citation type="submission" date="2018-06" db="EMBL/GenBank/DDBJ databases">
        <title>Mucibacter soli gen. nov., sp. nov., a new member of the family Chitinophagaceae producing mucin.</title>
        <authorList>
            <person name="Kim M.-K."/>
            <person name="Park S."/>
            <person name="Kim T.-S."/>
            <person name="Joung Y."/>
            <person name="Han J.-H."/>
            <person name="Kim S.B."/>
        </authorList>
    </citation>
    <scope>NUCLEOTIDE SEQUENCE [LARGE SCALE GENOMIC DNA]</scope>
    <source>
        <strain evidence="2 3">R1-15</strain>
    </source>
</reference>
<protein>
    <recommendedName>
        <fullName evidence="4">DUF4625 domain-containing protein</fullName>
    </recommendedName>
</protein>
<proteinExistence type="predicted"/>
<evidence type="ECO:0000256" key="1">
    <source>
        <dbReference type="SAM" id="SignalP"/>
    </source>
</evidence>
<feature type="chain" id="PRO_5016007701" description="DUF4625 domain-containing protein" evidence="1">
    <location>
        <begin position="20"/>
        <end position="167"/>
    </location>
</feature>
<dbReference type="EMBL" id="QKTW01000002">
    <property type="protein sequence ID" value="PZF74826.1"/>
    <property type="molecule type" value="Genomic_DNA"/>
</dbReference>
<accession>A0A2W2BMY8</accession>
<comment type="caution">
    <text evidence="2">The sequence shown here is derived from an EMBL/GenBank/DDBJ whole genome shotgun (WGS) entry which is preliminary data.</text>
</comment>
<evidence type="ECO:0000313" key="2">
    <source>
        <dbReference type="EMBL" id="PZF74826.1"/>
    </source>
</evidence>
<organism evidence="2 3">
    <name type="scientific">Taibaiella soli</name>
    <dbReference type="NCBI Taxonomy" id="1649169"/>
    <lineage>
        <taxon>Bacteria</taxon>
        <taxon>Pseudomonadati</taxon>
        <taxon>Bacteroidota</taxon>
        <taxon>Chitinophagia</taxon>
        <taxon>Chitinophagales</taxon>
        <taxon>Chitinophagaceae</taxon>
        <taxon>Taibaiella</taxon>
    </lineage>
</organism>
<sequence length="167" mass="18132">MTRLLIAAALGILCFTACKKSDDNTSHAPAITGINMRNINAQPMGPMGTPNVLTSLNGNEILCYPNPCSDLLMTEIHGTNGTTAKIWLVAAAYSNHPDTIPYTKAVVKVENQSLYGQPNPVVDKIVTLTGTTYTNVEVRTDSLPNGFYKLYTVIGTDTLYDNICVYR</sequence>
<feature type="signal peptide" evidence="1">
    <location>
        <begin position="1"/>
        <end position="19"/>
    </location>
</feature>
<keyword evidence="1" id="KW-0732">Signal</keyword>
<dbReference type="AlphaFoldDB" id="A0A2W2BMY8"/>
<keyword evidence="3" id="KW-1185">Reference proteome</keyword>